<keyword evidence="8 15" id="KW-1133">Transmembrane helix</keyword>
<dbReference type="Gene3D" id="3.40.50.80">
    <property type="entry name" value="Nucleotide-binding domain of ferredoxin-NADP reductase (FNR) module"/>
    <property type="match status" value="1"/>
</dbReference>
<dbReference type="OrthoDB" id="3944240at2759"/>
<dbReference type="GO" id="GO:0052851">
    <property type="term" value="F:ferric-chelate reductase (NADPH) activity"/>
    <property type="evidence" value="ECO:0007669"/>
    <property type="project" value="UniProtKB-EC"/>
</dbReference>
<dbReference type="PROSITE" id="PS51384">
    <property type="entry name" value="FAD_FR"/>
    <property type="match status" value="1"/>
</dbReference>
<dbReference type="GO" id="GO:0015677">
    <property type="term" value="P:copper ion import"/>
    <property type="evidence" value="ECO:0007669"/>
    <property type="project" value="TreeGrafter"/>
</dbReference>
<comment type="catalytic activity">
    <reaction evidence="13">
        <text>2 a Fe(II)-siderophore + NADP(+) + H(+) = 2 a Fe(III)-siderophore + NADPH</text>
        <dbReference type="Rhea" id="RHEA:28795"/>
        <dbReference type="Rhea" id="RHEA-COMP:11342"/>
        <dbReference type="Rhea" id="RHEA-COMP:11344"/>
        <dbReference type="ChEBI" id="CHEBI:15378"/>
        <dbReference type="ChEBI" id="CHEBI:29033"/>
        <dbReference type="ChEBI" id="CHEBI:29034"/>
        <dbReference type="ChEBI" id="CHEBI:57783"/>
        <dbReference type="ChEBI" id="CHEBI:58349"/>
        <dbReference type="EC" id="1.16.1.9"/>
    </reaction>
</comment>
<dbReference type="GO" id="GO:0006879">
    <property type="term" value="P:intracellular iron ion homeostasis"/>
    <property type="evidence" value="ECO:0007669"/>
    <property type="project" value="TreeGrafter"/>
</dbReference>
<keyword evidence="6 15" id="KW-0812">Transmembrane</keyword>
<dbReference type="SFLD" id="SFLDG01168">
    <property type="entry name" value="Ferric_reductase_subgroup_(FRE"/>
    <property type="match status" value="1"/>
</dbReference>
<evidence type="ECO:0000256" key="6">
    <source>
        <dbReference type="ARBA" id="ARBA00022692"/>
    </source>
</evidence>
<dbReference type="InterPro" id="IPR017938">
    <property type="entry name" value="Riboflavin_synthase-like_b-brl"/>
</dbReference>
<feature type="transmembrane region" description="Helical" evidence="15">
    <location>
        <begin position="40"/>
        <end position="63"/>
    </location>
</feature>
<evidence type="ECO:0000256" key="15">
    <source>
        <dbReference type="SAM" id="Phobius"/>
    </source>
</evidence>
<evidence type="ECO:0000256" key="9">
    <source>
        <dbReference type="ARBA" id="ARBA00023002"/>
    </source>
</evidence>
<dbReference type="Pfam" id="PF01794">
    <property type="entry name" value="Ferric_reduct"/>
    <property type="match status" value="1"/>
</dbReference>
<evidence type="ECO:0000256" key="7">
    <source>
        <dbReference type="ARBA" id="ARBA00022982"/>
    </source>
</evidence>
<keyword evidence="11 15" id="KW-0472">Membrane</keyword>
<evidence type="ECO:0000259" key="16">
    <source>
        <dbReference type="PROSITE" id="PS51384"/>
    </source>
</evidence>
<dbReference type="InterPro" id="IPR017927">
    <property type="entry name" value="FAD-bd_FR_type"/>
</dbReference>
<accession>A0A9P5LIN7</accession>
<dbReference type="GO" id="GO:0006826">
    <property type="term" value="P:iron ion transport"/>
    <property type="evidence" value="ECO:0007669"/>
    <property type="project" value="TreeGrafter"/>
</dbReference>
<dbReference type="InterPro" id="IPR013112">
    <property type="entry name" value="FAD-bd_8"/>
</dbReference>
<dbReference type="GO" id="GO:0005886">
    <property type="term" value="C:plasma membrane"/>
    <property type="evidence" value="ECO:0007669"/>
    <property type="project" value="UniProtKB-SubCell"/>
</dbReference>
<organism evidence="17 18">
    <name type="scientific">Cylindrodendrum hubeiense</name>
    <dbReference type="NCBI Taxonomy" id="595255"/>
    <lineage>
        <taxon>Eukaryota</taxon>
        <taxon>Fungi</taxon>
        <taxon>Dikarya</taxon>
        <taxon>Ascomycota</taxon>
        <taxon>Pezizomycotina</taxon>
        <taxon>Sordariomycetes</taxon>
        <taxon>Hypocreomycetidae</taxon>
        <taxon>Hypocreales</taxon>
        <taxon>Nectriaceae</taxon>
        <taxon>Cylindrodendrum</taxon>
    </lineage>
</organism>
<evidence type="ECO:0000256" key="4">
    <source>
        <dbReference type="ARBA" id="ARBA00022448"/>
    </source>
</evidence>
<evidence type="ECO:0000256" key="2">
    <source>
        <dbReference type="ARBA" id="ARBA00006278"/>
    </source>
</evidence>
<dbReference type="InterPro" id="IPR039261">
    <property type="entry name" value="FNR_nucleotide-bd"/>
</dbReference>
<keyword evidence="5" id="KW-1003">Cell membrane</keyword>
<name>A0A9P5LIN7_9HYPO</name>
<feature type="domain" description="FAD-binding FR-type" evidence="16">
    <location>
        <begin position="274"/>
        <end position="415"/>
    </location>
</feature>
<evidence type="ECO:0000256" key="10">
    <source>
        <dbReference type="ARBA" id="ARBA00023065"/>
    </source>
</evidence>
<comment type="subcellular location">
    <subcellularLocation>
        <location evidence="1">Cell membrane</location>
        <topology evidence="1">Multi-pass membrane protein</topology>
    </subcellularLocation>
</comment>
<dbReference type="InterPro" id="IPR051410">
    <property type="entry name" value="Ferric/Cupric_Reductase"/>
</dbReference>
<feature type="transmembrane region" description="Helical" evidence="15">
    <location>
        <begin position="218"/>
        <end position="240"/>
    </location>
</feature>
<dbReference type="EC" id="1.16.1.9" evidence="3"/>
<keyword evidence="7" id="KW-0249">Electron transport</keyword>
<feature type="region of interest" description="Disordered" evidence="14">
    <location>
        <begin position="1"/>
        <end position="29"/>
    </location>
</feature>
<comment type="similarity">
    <text evidence="2">Belongs to the ferric reductase (FRE) family.</text>
</comment>
<dbReference type="Proteomes" id="UP000722485">
    <property type="component" value="Unassembled WGS sequence"/>
</dbReference>
<evidence type="ECO:0000256" key="5">
    <source>
        <dbReference type="ARBA" id="ARBA00022475"/>
    </source>
</evidence>
<dbReference type="SUPFAM" id="SSF52343">
    <property type="entry name" value="Ferredoxin reductase-like, C-terminal NADP-linked domain"/>
    <property type="match status" value="1"/>
</dbReference>
<reference evidence="17" key="1">
    <citation type="submission" date="2020-03" db="EMBL/GenBank/DDBJ databases">
        <title>Draft Genome Sequence of Cylindrodendrum hubeiense.</title>
        <authorList>
            <person name="Buettner E."/>
            <person name="Kellner H."/>
        </authorList>
    </citation>
    <scope>NUCLEOTIDE SEQUENCE</scope>
    <source>
        <strain evidence="17">IHI 201604</strain>
    </source>
</reference>
<keyword evidence="4" id="KW-0813">Transport</keyword>
<feature type="compositionally biased region" description="Basic and acidic residues" evidence="14">
    <location>
        <begin position="500"/>
        <end position="520"/>
    </location>
</feature>
<evidence type="ECO:0000313" key="18">
    <source>
        <dbReference type="Proteomes" id="UP000722485"/>
    </source>
</evidence>
<evidence type="ECO:0000256" key="3">
    <source>
        <dbReference type="ARBA" id="ARBA00012668"/>
    </source>
</evidence>
<evidence type="ECO:0000256" key="1">
    <source>
        <dbReference type="ARBA" id="ARBA00004651"/>
    </source>
</evidence>
<evidence type="ECO:0000256" key="8">
    <source>
        <dbReference type="ARBA" id="ARBA00022989"/>
    </source>
</evidence>
<evidence type="ECO:0000256" key="14">
    <source>
        <dbReference type="SAM" id="MobiDB-lite"/>
    </source>
</evidence>
<keyword evidence="9" id="KW-0560">Oxidoreductase</keyword>
<dbReference type="SFLD" id="SFLDS00052">
    <property type="entry name" value="Ferric_Reductase_Domain"/>
    <property type="match status" value="1"/>
</dbReference>
<comment type="caution">
    <text evidence="17">The sequence shown here is derived from an EMBL/GenBank/DDBJ whole genome shotgun (WGS) entry which is preliminary data.</text>
</comment>
<evidence type="ECO:0000256" key="12">
    <source>
        <dbReference type="ARBA" id="ARBA00023180"/>
    </source>
</evidence>
<proteinExistence type="inferred from homology"/>
<dbReference type="SUPFAM" id="SSF63380">
    <property type="entry name" value="Riboflavin synthase domain-like"/>
    <property type="match status" value="1"/>
</dbReference>
<dbReference type="EMBL" id="JAANBB010000055">
    <property type="protein sequence ID" value="KAF7552769.1"/>
    <property type="molecule type" value="Genomic_DNA"/>
</dbReference>
<keyword evidence="10" id="KW-0406">Ion transport</keyword>
<dbReference type="Pfam" id="PF08022">
    <property type="entry name" value="FAD_binding_8"/>
    <property type="match status" value="1"/>
</dbReference>
<dbReference type="CDD" id="cd06186">
    <property type="entry name" value="NOX_Duox_like_FAD_NADP"/>
    <property type="match status" value="1"/>
</dbReference>
<dbReference type="AlphaFoldDB" id="A0A9P5LIN7"/>
<protein>
    <recommendedName>
        <fullName evidence="3">ferric-chelate reductase (NADPH)</fullName>
        <ecNumber evidence="3">1.16.1.9</ecNumber>
    </recommendedName>
</protein>
<dbReference type="InterPro" id="IPR013121">
    <property type="entry name" value="Fe_red_NAD-bd_6"/>
</dbReference>
<gene>
    <name evidence="17" type="ORF">G7Z17_g4090</name>
</gene>
<evidence type="ECO:0000256" key="11">
    <source>
        <dbReference type="ARBA" id="ARBA00023136"/>
    </source>
</evidence>
<keyword evidence="18" id="KW-1185">Reference proteome</keyword>
<feature type="region of interest" description="Disordered" evidence="14">
    <location>
        <begin position="500"/>
        <end position="528"/>
    </location>
</feature>
<feature type="transmembrane region" description="Helical" evidence="15">
    <location>
        <begin position="247"/>
        <end position="267"/>
    </location>
</feature>
<dbReference type="InterPro" id="IPR013130">
    <property type="entry name" value="Fe3_Rdtase_TM_dom"/>
</dbReference>
<dbReference type="Pfam" id="PF08030">
    <property type="entry name" value="NAD_binding_6"/>
    <property type="match status" value="1"/>
</dbReference>
<feature type="transmembrane region" description="Helical" evidence="15">
    <location>
        <begin position="112"/>
        <end position="131"/>
    </location>
</feature>
<dbReference type="PANTHER" id="PTHR32361:SF9">
    <property type="entry name" value="FERRIC REDUCTASE TRANSMEMBRANE COMPONENT 3-RELATED"/>
    <property type="match status" value="1"/>
</dbReference>
<evidence type="ECO:0000313" key="17">
    <source>
        <dbReference type="EMBL" id="KAF7552769.1"/>
    </source>
</evidence>
<feature type="transmembrane region" description="Helical" evidence="15">
    <location>
        <begin position="183"/>
        <end position="206"/>
    </location>
</feature>
<keyword evidence="12" id="KW-0325">Glycoprotein</keyword>
<evidence type="ECO:0000256" key="13">
    <source>
        <dbReference type="ARBA" id="ARBA00048483"/>
    </source>
</evidence>
<sequence length="635" mass="70726">MSFIPRHGDDEHGHGHGDKEEHGHGHGSEDSVRQHALASLYWYVIAAVLITGFIARLAAAFIARQRRESRSGLDSSVSTIEKLFEGPRAAVSGSFLSRSRPLWLAALPLRKTFLVVVYAAFISFLLTWKSIKHDGNYIERLGFRAAWVTTTQTSLPFLLAARTNPIGLILGSSYERINWFHRWVSRIFVLSATIHGSFFVTEWIAADFFWTELRTVGMVKWGLAAWTVLVWTLLSTLPPFRRLRYEFFVLQHILSVVLLLGFLLLHVPDHHQFSIWCAVGVFLYDIVTRSANPLWRNIRLRLSSGISTRYAYQAQVNSFDSDLTVVTIRNVGFSWTPGQHVLIWSPTFPRQFPHPFTISNIPSLEASSRDLQLVLKAKGGFTRELNNWARKADNSGSDGSLRVLLAGPYGTVPTWRQYDNVVLVGASTGASFTTPVLEDLLTSQSPGRVRKISALYVARQKAQVEPYLQRISRLVSRAKEMGISVRIEVAITKSARNAAHLDESPANESRERLIEPEAHHGGRGNSVELDRFSIDSSESLGSERDGQLLKEEVELGLEDGYAYDASSITETEGRPDIAAFLRTAIGNVSGNVAVAVCGGSPIERSVQIAVATVRRDRVEGLGAHGIFLHVERSDM</sequence>
<dbReference type="PANTHER" id="PTHR32361">
    <property type="entry name" value="FERRIC/CUPRIC REDUCTASE TRANSMEMBRANE COMPONENT"/>
    <property type="match status" value="1"/>
</dbReference>